<keyword evidence="2" id="KW-1185">Reference proteome</keyword>
<gene>
    <name evidence="1" type="ORF">SAMN05216269_11426</name>
</gene>
<accession>A0A1M7P629</accession>
<name>A0A1M7P629_9FLAO</name>
<evidence type="ECO:0000313" key="2">
    <source>
        <dbReference type="Proteomes" id="UP000184092"/>
    </source>
</evidence>
<protein>
    <submittedName>
        <fullName evidence="1">Uncharacterized protein</fullName>
    </submittedName>
</protein>
<dbReference type="STRING" id="178356.SAMN05216269_11426"/>
<dbReference type="RefSeq" id="WP_073210654.1">
    <property type="nucleotide sequence ID" value="NZ_FRCL01000014.1"/>
</dbReference>
<evidence type="ECO:0000313" key="1">
    <source>
        <dbReference type="EMBL" id="SHN12123.1"/>
    </source>
</evidence>
<reference evidence="2" key="1">
    <citation type="submission" date="2016-11" db="EMBL/GenBank/DDBJ databases">
        <authorList>
            <person name="Varghese N."/>
            <person name="Submissions S."/>
        </authorList>
    </citation>
    <scope>NUCLEOTIDE SEQUENCE [LARGE SCALE GENOMIC DNA]</scope>
    <source>
        <strain evidence="2">CGMCC 1.2749</strain>
    </source>
</reference>
<proteinExistence type="predicted"/>
<organism evidence="1 2">
    <name type="scientific">Flavobacterium xinjiangense</name>
    <dbReference type="NCBI Taxonomy" id="178356"/>
    <lineage>
        <taxon>Bacteria</taxon>
        <taxon>Pseudomonadati</taxon>
        <taxon>Bacteroidota</taxon>
        <taxon>Flavobacteriia</taxon>
        <taxon>Flavobacteriales</taxon>
        <taxon>Flavobacteriaceae</taxon>
        <taxon>Flavobacterium</taxon>
    </lineage>
</organism>
<dbReference type="EMBL" id="FRCL01000014">
    <property type="protein sequence ID" value="SHN12123.1"/>
    <property type="molecule type" value="Genomic_DNA"/>
</dbReference>
<sequence>MNVLTNVTVTYLDQNNNPLSSPLPNPFITGSQVLKVRVTINTVTACSFDSTVQFIVSDLPEAFPVPVSLTTVSDDETDPALQEWKIWV</sequence>
<dbReference type="AlphaFoldDB" id="A0A1M7P629"/>
<dbReference type="Proteomes" id="UP000184092">
    <property type="component" value="Unassembled WGS sequence"/>
</dbReference>